<comment type="caution">
    <text evidence="2">The sequence shown here is derived from an EMBL/GenBank/DDBJ whole genome shotgun (WGS) entry which is preliminary data.</text>
</comment>
<evidence type="ECO:0000256" key="1">
    <source>
        <dbReference type="SAM" id="Phobius"/>
    </source>
</evidence>
<feature type="transmembrane region" description="Helical" evidence="1">
    <location>
        <begin position="42"/>
        <end position="59"/>
    </location>
</feature>
<proteinExistence type="predicted"/>
<dbReference type="STRING" id="1328313.DS2_18840"/>
<dbReference type="AlphaFoldDB" id="W7Q843"/>
<evidence type="ECO:0000313" key="3">
    <source>
        <dbReference type="Proteomes" id="UP000019276"/>
    </source>
</evidence>
<reference evidence="2 3" key="1">
    <citation type="journal article" date="2014" name="Genome Announc.">
        <title>Draft Genome Sequence of the Agar-Degrading Bacterium Catenovulum sp. Strain DS-2, Isolated from Intestines of Haliotis diversicolor.</title>
        <authorList>
            <person name="Shan D."/>
            <person name="Li X."/>
            <person name="Gu Z."/>
            <person name="Wei G."/>
            <person name="Gao Z."/>
            <person name="Shao Z."/>
        </authorList>
    </citation>
    <scope>NUCLEOTIDE SEQUENCE [LARGE SCALE GENOMIC DNA]</scope>
    <source>
        <strain evidence="2 3">DS-2</strain>
    </source>
</reference>
<gene>
    <name evidence="2" type="ORF">DS2_18840</name>
</gene>
<dbReference type="eggNOG" id="ENOG5033EQ7">
    <property type="taxonomic scope" value="Bacteria"/>
</dbReference>
<sequence>MKLEDAKTANIFAEDSAVPSIDFKQIRQQATKFEKTLKRRDFTETALAFLLVPVWLIALNFSVSIIQTIGLILATVSCLYIPWRMYQARKVQVTPDAADNIKIFLNRQIDKIDRQIELLSNVVKWYIAPIAVSVSLIHLGSQVTETGMPVFDTFQIGYLITVLLVAIGIYWLNKRAIKTQLLPEKEHVLQQLKQLSS</sequence>
<dbReference type="OrthoDB" id="6384319at2"/>
<dbReference type="EMBL" id="ARZY01000065">
    <property type="protein sequence ID" value="EWH08141.1"/>
    <property type="molecule type" value="Genomic_DNA"/>
</dbReference>
<organism evidence="2 3">
    <name type="scientific">Catenovulum agarivorans DS-2</name>
    <dbReference type="NCBI Taxonomy" id="1328313"/>
    <lineage>
        <taxon>Bacteria</taxon>
        <taxon>Pseudomonadati</taxon>
        <taxon>Pseudomonadota</taxon>
        <taxon>Gammaproteobacteria</taxon>
        <taxon>Alteromonadales</taxon>
        <taxon>Alteromonadaceae</taxon>
        <taxon>Catenovulum</taxon>
    </lineage>
</organism>
<keyword evidence="1" id="KW-0472">Membrane</keyword>
<dbReference type="RefSeq" id="WP_035016620.1">
    <property type="nucleotide sequence ID" value="NZ_ARZY01000065.1"/>
</dbReference>
<feature type="transmembrane region" description="Helical" evidence="1">
    <location>
        <begin position="153"/>
        <end position="172"/>
    </location>
</feature>
<name>W7Q843_9ALTE</name>
<accession>W7Q843</accession>
<keyword evidence="1" id="KW-0812">Transmembrane</keyword>
<protein>
    <submittedName>
        <fullName evidence="2">Uncharacterized protein</fullName>
    </submittedName>
</protein>
<feature type="transmembrane region" description="Helical" evidence="1">
    <location>
        <begin position="65"/>
        <end position="83"/>
    </location>
</feature>
<evidence type="ECO:0000313" key="2">
    <source>
        <dbReference type="EMBL" id="EWH08141.1"/>
    </source>
</evidence>
<dbReference type="Proteomes" id="UP000019276">
    <property type="component" value="Unassembled WGS sequence"/>
</dbReference>
<feature type="transmembrane region" description="Helical" evidence="1">
    <location>
        <begin position="122"/>
        <end position="141"/>
    </location>
</feature>
<keyword evidence="3" id="KW-1185">Reference proteome</keyword>
<keyword evidence="1" id="KW-1133">Transmembrane helix</keyword>